<reference evidence="2 3" key="1">
    <citation type="submission" date="2023-05" db="EMBL/GenBank/DDBJ databases">
        <title>Pseudoalteromonas ardens sp. nov., Pseudoalteromonas obscura sp. nov., and Pseudoalteromonas umbrosa sp. nov., isolated from the coral Montipora capitata.</title>
        <authorList>
            <person name="Thomas E.M."/>
            <person name="Smith E.M."/>
            <person name="Papke E."/>
            <person name="Shlafstein M.D."/>
            <person name="Oline D.K."/>
            <person name="Videau P."/>
            <person name="Saw J.H."/>
            <person name="Strangman W.K."/>
            <person name="Ushijima B."/>
        </authorList>
    </citation>
    <scope>NUCLEOTIDE SEQUENCE [LARGE SCALE GENOMIC DNA]</scope>
    <source>
        <strain evidence="2 3">P94</strain>
    </source>
</reference>
<evidence type="ECO:0000313" key="3">
    <source>
        <dbReference type="Proteomes" id="UP001231915"/>
    </source>
</evidence>
<sequence length="128" mass="15101">MELDTLFLVLMIGFVVRLAALVMSLKNSDRQEEMERDDPIVSLVEKPQNVESIARKSKENDLLEAARLLVKSDALEKMFEHACELDLQQYDLEFRFEKRQFLKGLQRKGIIDINKEKEVYIKRVSERR</sequence>
<keyword evidence="3" id="KW-1185">Reference proteome</keyword>
<dbReference type="EMBL" id="JASJUT010000021">
    <property type="protein sequence ID" value="MDK2598642.1"/>
    <property type="molecule type" value="Genomic_DNA"/>
</dbReference>
<keyword evidence="1" id="KW-1133">Transmembrane helix</keyword>
<name>A0ABT7EUB3_9GAMM</name>
<evidence type="ECO:0000256" key="1">
    <source>
        <dbReference type="SAM" id="Phobius"/>
    </source>
</evidence>
<evidence type="ECO:0000313" key="2">
    <source>
        <dbReference type="EMBL" id="MDK2598642.1"/>
    </source>
</evidence>
<dbReference type="Proteomes" id="UP001231915">
    <property type="component" value="Unassembled WGS sequence"/>
</dbReference>
<accession>A0ABT7EUB3</accession>
<dbReference type="RefSeq" id="WP_284138901.1">
    <property type="nucleotide sequence ID" value="NZ_JASJUT010000021.1"/>
</dbReference>
<organism evidence="2 3">
    <name type="scientific">Pseudoalteromonas obscura</name>
    <dbReference type="NCBI Taxonomy" id="3048491"/>
    <lineage>
        <taxon>Bacteria</taxon>
        <taxon>Pseudomonadati</taxon>
        <taxon>Pseudomonadota</taxon>
        <taxon>Gammaproteobacteria</taxon>
        <taxon>Alteromonadales</taxon>
        <taxon>Pseudoalteromonadaceae</taxon>
        <taxon>Pseudoalteromonas</taxon>
    </lineage>
</organism>
<proteinExistence type="predicted"/>
<keyword evidence="1" id="KW-0472">Membrane</keyword>
<keyword evidence="1" id="KW-0812">Transmembrane</keyword>
<feature type="transmembrane region" description="Helical" evidence="1">
    <location>
        <begin position="6"/>
        <end position="25"/>
    </location>
</feature>
<gene>
    <name evidence="2" type="ORF">QNM18_26670</name>
</gene>
<comment type="caution">
    <text evidence="2">The sequence shown here is derived from an EMBL/GenBank/DDBJ whole genome shotgun (WGS) entry which is preliminary data.</text>
</comment>
<protein>
    <submittedName>
        <fullName evidence="2">Uncharacterized protein</fullName>
    </submittedName>
</protein>